<dbReference type="AlphaFoldDB" id="A0AA38XW49"/>
<keyword evidence="2 4" id="KW-0863">Zinc-finger</keyword>
<keyword evidence="3" id="KW-0862">Zinc</keyword>
<organism evidence="7 8">
    <name type="scientific">Knufia peltigerae</name>
    <dbReference type="NCBI Taxonomy" id="1002370"/>
    <lineage>
        <taxon>Eukaryota</taxon>
        <taxon>Fungi</taxon>
        <taxon>Dikarya</taxon>
        <taxon>Ascomycota</taxon>
        <taxon>Pezizomycotina</taxon>
        <taxon>Eurotiomycetes</taxon>
        <taxon>Chaetothyriomycetidae</taxon>
        <taxon>Chaetothyriales</taxon>
        <taxon>Trichomeriaceae</taxon>
        <taxon>Knufia</taxon>
    </lineage>
</organism>
<name>A0AA38XW49_9EURO</name>
<reference evidence="7" key="1">
    <citation type="submission" date="2022-10" db="EMBL/GenBank/DDBJ databases">
        <title>Culturing micro-colonial fungi from biological soil crusts in the Mojave desert and describing Neophaeococcomyces mojavensis, and introducing the new genera and species Taxawa tesnikishii.</title>
        <authorList>
            <person name="Kurbessoian T."/>
            <person name="Stajich J.E."/>
        </authorList>
    </citation>
    <scope>NUCLEOTIDE SEQUENCE</scope>
    <source>
        <strain evidence="7">TK_35</strain>
    </source>
</reference>
<dbReference type="SUPFAM" id="SSF57850">
    <property type="entry name" value="RING/U-box"/>
    <property type="match status" value="1"/>
</dbReference>
<keyword evidence="8" id="KW-1185">Reference proteome</keyword>
<evidence type="ECO:0000256" key="4">
    <source>
        <dbReference type="PROSITE-ProRule" id="PRU00175"/>
    </source>
</evidence>
<dbReference type="Gene3D" id="3.30.40.10">
    <property type="entry name" value="Zinc/RING finger domain, C3HC4 (zinc finger)"/>
    <property type="match status" value="1"/>
</dbReference>
<dbReference type="PANTHER" id="PTHR45969">
    <property type="entry name" value="RING ZINC FINGER PROTEIN-RELATED"/>
    <property type="match status" value="1"/>
</dbReference>
<evidence type="ECO:0000313" key="7">
    <source>
        <dbReference type="EMBL" id="KAJ9624757.1"/>
    </source>
</evidence>
<dbReference type="CDD" id="cd16448">
    <property type="entry name" value="RING-H2"/>
    <property type="match status" value="1"/>
</dbReference>
<proteinExistence type="predicted"/>
<gene>
    <name evidence="7" type="ORF">H2204_010659</name>
</gene>
<evidence type="ECO:0000256" key="2">
    <source>
        <dbReference type="ARBA" id="ARBA00022771"/>
    </source>
</evidence>
<dbReference type="EMBL" id="JAPDRN010000091">
    <property type="protein sequence ID" value="KAJ9624757.1"/>
    <property type="molecule type" value="Genomic_DNA"/>
</dbReference>
<dbReference type="InterPro" id="IPR013083">
    <property type="entry name" value="Znf_RING/FYVE/PHD"/>
</dbReference>
<protein>
    <recommendedName>
        <fullName evidence="6">RING-type domain-containing protein</fullName>
    </recommendedName>
</protein>
<dbReference type="Pfam" id="PF13639">
    <property type="entry name" value="zf-RING_2"/>
    <property type="match status" value="1"/>
</dbReference>
<evidence type="ECO:0000256" key="3">
    <source>
        <dbReference type="ARBA" id="ARBA00022833"/>
    </source>
</evidence>
<dbReference type="PROSITE" id="PS50089">
    <property type="entry name" value="ZF_RING_2"/>
    <property type="match status" value="1"/>
</dbReference>
<dbReference type="InterPro" id="IPR001841">
    <property type="entry name" value="Znf_RING"/>
</dbReference>
<feature type="compositionally biased region" description="Acidic residues" evidence="5">
    <location>
        <begin position="489"/>
        <end position="537"/>
    </location>
</feature>
<evidence type="ECO:0000259" key="6">
    <source>
        <dbReference type="PROSITE" id="PS50089"/>
    </source>
</evidence>
<accession>A0AA38XW49</accession>
<dbReference type="GO" id="GO:0008270">
    <property type="term" value="F:zinc ion binding"/>
    <property type="evidence" value="ECO:0007669"/>
    <property type="project" value="UniProtKB-KW"/>
</dbReference>
<evidence type="ECO:0000313" key="8">
    <source>
        <dbReference type="Proteomes" id="UP001172681"/>
    </source>
</evidence>
<feature type="domain" description="RING-type" evidence="6">
    <location>
        <begin position="343"/>
        <end position="389"/>
    </location>
</feature>
<feature type="region of interest" description="Disordered" evidence="5">
    <location>
        <begin position="479"/>
        <end position="554"/>
    </location>
</feature>
<sequence length="554" mass="64356">MTLFTQNAQALFPKLPSVISIDGYYIDKRDTDSTWFQQQEPMGEEDEGYELCRGLQHAQGMIEVLHRFADEQQPDLPKQYIGPGGRLTEEVRGNEALARMFQHRADLCRVLHSEDLLDVATSRELVDIIQSGITDAKDDEYRLLQGVTQPRNEFHWLADFENSVEECTRALFDTYRVARKHFSSISKVRHFVEKMYAMIPPMTRLVVDLMLAEETFETDHANTHICDVKIEKRVKMVVDVPTDAAVMANQRQQVLWHMDILKQYASGYSTRIRNLYAYRYLVEWGHGRPWKQMYLVVDTGKDGIPKDMVDEFLMFTTCTSPLASKMFNVRPMAFSDISNDDICSICQEEYQVNDLVIELRNCRHRMHPECVKGFWDNLHHYDNRCPMCRAENPSIRELFPYFVAEAEDVCYHADTQASGLAVWLDRAVRHRMRRDLPVDRWEVDLQRHYSTREVEAWLADEPFEERLLSEEFFPRRRVEWDESSATTDGESDEEEGDDEDDGEEGDDGDEGVEEEEEDDDDGNEGVGENEDEEEDREGNEQGEGNGNEASTKEN</sequence>
<evidence type="ECO:0000256" key="5">
    <source>
        <dbReference type="SAM" id="MobiDB-lite"/>
    </source>
</evidence>
<dbReference type="SMART" id="SM00184">
    <property type="entry name" value="RING"/>
    <property type="match status" value="1"/>
</dbReference>
<evidence type="ECO:0000256" key="1">
    <source>
        <dbReference type="ARBA" id="ARBA00022723"/>
    </source>
</evidence>
<dbReference type="Proteomes" id="UP001172681">
    <property type="component" value="Unassembled WGS sequence"/>
</dbReference>
<comment type="caution">
    <text evidence="7">The sequence shown here is derived from an EMBL/GenBank/DDBJ whole genome shotgun (WGS) entry which is preliminary data.</text>
</comment>
<keyword evidence="1" id="KW-0479">Metal-binding</keyword>